<evidence type="ECO:0000256" key="1">
    <source>
        <dbReference type="ARBA" id="ARBA00005083"/>
    </source>
</evidence>
<evidence type="ECO:0000256" key="3">
    <source>
        <dbReference type="ARBA" id="ARBA00005466"/>
    </source>
</evidence>
<dbReference type="GO" id="GO:0019853">
    <property type="term" value="P:L-ascorbic acid biosynthetic process"/>
    <property type="evidence" value="ECO:0007669"/>
    <property type="project" value="UniProtKB-KW"/>
</dbReference>
<dbReference type="Gene3D" id="3.30.43.10">
    <property type="entry name" value="Uridine Diphospho-n-acetylenolpyruvylglucosamine Reductase, domain 2"/>
    <property type="match status" value="1"/>
</dbReference>
<sequence>MTFNTFIRRLKKDIIDLTSHSKEGKKSRERVSVDSQVEGLQVAAHPIVIPSSDNDNSNRNMAAPNPNAWSNWAGNQTCVPAQIFHPTTLTELFAIVQQATEAKKKIRCAATGHTWSSSSVIQSDGYLVIVNDMKKIYAPVHVEGDVWTVEMETGVLVKDLDDLLRAHDPPLALPSNVVLDSVRYGGILSLGCHGAATETRTLPDLVSEVKIIDAHGVLNTFSREKDPKEFAAAVINLGLFGIIYSYTMNVEPMFNLHMTDTFPPLSDYFESPQVGGPKIKAMVLGNQSTEIFYWPFNTSGLGASNDHLWVKQWQRSTLPVTVSPDQEKFLQVTQNLETTFGDKLYEFMAQNPSCTPFLDCLIFTVMKSDSEKVLQAPDAIHYQAGIDNIPCLDMEMAFKADDNFENVVLAWNYVIDQIYKEAGQNNYSLNLTMEMRFVKASDMTLSSAYDEDKDAIFCMIEILSVINTKGYEDFSARVGKYWMDKFQAKPHWAKMWEHVPGIVPYLRQQTGGRLDEFEAIRRKYDPEGMFMNKTFAALLGH</sequence>
<gene>
    <name evidence="9" type="ORF">EMPS_01921</name>
</gene>
<proteinExistence type="inferred from homology"/>
<dbReference type="PIRSF" id="PIRSF000136">
    <property type="entry name" value="LGO_GLO"/>
    <property type="match status" value="1"/>
</dbReference>
<dbReference type="AlphaFoldDB" id="A0A9P3H3W0"/>
<comment type="pathway">
    <text evidence="2">Cofactor biosynthesis; L-ascorbate biosynthesis.</text>
</comment>
<dbReference type="PROSITE" id="PS51387">
    <property type="entry name" value="FAD_PCMH"/>
    <property type="match status" value="1"/>
</dbReference>
<name>A0A9P3H3W0_9FUNG</name>
<dbReference type="InterPro" id="IPR016169">
    <property type="entry name" value="FAD-bd_PCMH_sub2"/>
</dbReference>
<dbReference type="Gene3D" id="3.30.465.10">
    <property type="match status" value="1"/>
</dbReference>
<dbReference type="Gene3D" id="3.30.70.2520">
    <property type="match status" value="1"/>
</dbReference>
<comment type="pathway">
    <text evidence="1">Cofactor biosynthesis; D-erythroascorbate biosynthesis; dehydro-D-arabinono-1,4-lactone from D-arabinose: step 2/2.</text>
</comment>
<dbReference type="Gene3D" id="1.10.45.10">
    <property type="entry name" value="Vanillyl-alcohol Oxidase, Chain A, domain 4"/>
    <property type="match status" value="1"/>
</dbReference>
<dbReference type="GO" id="GO:0016020">
    <property type="term" value="C:membrane"/>
    <property type="evidence" value="ECO:0007669"/>
    <property type="project" value="InterPro"/>
</dbReference>
<dbReference type="OrthoDB" id="610608at2759"/>
<dbReference type="PANTHER" id="PTHR43762">
    <property type="entry name" value="L-GULONOLACTONE OXIDASE"/>
    <property type="match status" value="1"/>
</dbReference>
<dbReference type="InterPro" id="IPR007173">
    <property type="entry name" value="ALO_C"/>
</dbReference>
<evidence type="ECO:0000256" key="7">
    <source>
        <dbReference type="ARBA" id="ARBA00033418"/>
    </source>
</evidence>
<evidence type="ECO:0000256" key="4">
    <source>
        <dbReference type="ARBA" id="ARBA00013136"/>
    </source>
</evidence>
<dbReference type="InterPro" id="IPR016171">
    <property type="entry name" value="Vanillyl_alc_oxidase_C-sub2"/>
</dbReference>
<dbReference type="Proteomes" id="UP000827284">
    <property type="component" value="Unassembled WGS sequence"/>
</dbReference>
<dbReference type="SUPFAM" id="SSF56176">
    <property type="entry name" value="FAD-binding/transporter-associated domain-like"/>
    <property type="match status" value="1"/>
</dbReference>
<protein>
    <recommendedName>
        <fullName evidence="4">D-arabinono-1,4-lactone oxidase</fullName>
        <ecNumber evidence="4">1.1.3.37</ecNumber>
    </recommendedName>
    <alternativeName>
        <fullName evidence="7">L-galactono-gamma-lactone oxidase</fullName>
    </alternativeName>
</protein>
<dbReference type="InterPro" id="IPR006093">
    <property type="entry name" value="Oxy_OxRdtase_FAD_BS"/>
</dbReference>
<evidence type="ECO:0000256" key="2">
    <source>
        <dbReference type="ARBA" id="ARBA00005147"/>
    </source>
</evidence>
<reference evidence="9" key="1">
    <citation type="submission" date="2021-11" db="EMBL/GenBank/DDBJ databases">
        <authorList>
            <person name="Herlambang A."/>
            <person name="Guo Y."/>
            <person name="Takashima Y."/>
            <person name="Nishizawa T."/>
        </authorList>
    </citation>
    <scope>NUCLEOTIDE SEQUENCE</scope>
    <source>
        <strain evidence="9">E1425</strain>
    </source>
</reference>
<keyword evidence="5" id="KW-0060">Ascorbate biosynthesis</keyword>
<comment type="caution">
    <text evidence="9">The sequence shown here is derived from an EMBL/GenBank/DDBJ whole genome shotgun (WGS) entry which is preliminary data.</text>
</comment>
<dbReference type="Pfam" id="PF01565">
    <property type="entry name" value="FAD_binding_4"/>
    <property type="match status" value="1"/>
</dbReference>
<dbReference type="GO" id="GO:0071949">
    <property type="term" value="F:FAD binding"/>
    <property type="evidence" value="ECO:0007669"/>
    <property type="project" value="InterPro"/>
</dbReference>
<keyword evidence="10" id="KW-1185">Reference proteome</keyword>
<dbReference type="GO" id="GO:0003885">
    <property type="term" value="F:D-arabinono-1,4-lactone oxidase activity"/>
    <property type="evidence" value="ECO:0007669"/>
    <property type="project" value="UniProtKB-EC"/>
</dbReference>
<keyword evidence="6" id="KW-0560">Oxidoreductase</keyword>
<dbReference type="InterPro" id="IPR016166">
    <property type="entry name" value="FAD-bd_PCMH"/>
</dbReference>
<evidence type="ECO:0000259" key="8">
    <source>
        <dbReference type="PROSITE" id="PS51387"/>
    </source>
</evidence>
<organism evidence="9 10">
    <name type="scientific">Entomortierella parvispora</name>
    <dbReference type="NCBI Taxonomy" id="205924"/>
    <lineage>
        <taxon>Eukaryota</taxon>
        <taxon>Fungi</taxon>
        <taxon>Fungi incertae sedis</taxon>
        <taxon>Mucoromycota</taxon>
        <taxon>Mortierellomycotina</taxon>
        <taxon>Mortierellomycetes</taxon>
        <taxon>Mortierellales</taxon>
        <taxon>Mortierellaceae</taxon>
        <taxon>Entomortierella</taxon>
    </lineage>
</organism>
<dbReference type="InterPro" id="IPR016167">
    <property type="entry name" value="FAD-bd_PCMH_sub1"/>
</dbReference>
<comment type="similarity">
    <text evidence="3">Belongs to the oxygen-dependent FAD-linked oxidoreductase family.</text>
</comment>
<evidence type="ECO:0000313" key="10">
    <source>
        <dbReference type="Proteomes" id="UP000827284"/>
    </source>
</evidence>
<dbReference type="EC" id="1.1.3.37" evidence="4"/>
<evidence type="ECO:0000313" key="9">
    <source>
        <dbReference type="EMBL" id="GJJ69574.1"/>
    </source>
</evidence>
<dbReference type="Pfam" id="PF04030">
    <property type="entry name" value="ALO"/>
    <property type="match status" value="1"/>
</dbReference>
<evidence type="ECO:0000256" key="6">
    <source>
        <dbReference type="ARBA" id="ARBA00023002"/>
    </source>
</evidence>
<reference evidence="9" key="2">
    <citation type="journal article" date="2022" name="Microbiol. Resour. Announc.">
        <title>Whole-Genome Sequence of Entomortierella parvispora E1425, a Mucoromycotan Fungus Associated with Burkholderiaceae-Related Endosymbiotic Bacteria.</title>
        <authorList>
            <person name="Herlambang A."/>
            <person name="Guo Y."/>
            <person name="Takashima Y."/>
            <person name="Narisawa K."/>
            <person name="Ohta H."/>
            <person name="Nishizawa T."/>
        </authorList>
    </citation>
    <scope>NUCLEOTIDE SEQUENCE</scope>
    <source>
        <strain evidence="9">E1425</strain>
    </source>
</reference>
<feature type="domain" description="FAD-binding PCMH-type" evidence="8">
    <location>
        <begin position="76"/>
        <end position="253"/>
    </location>
</feature>
<accession>A0A9P3H3W0</accession>
<evidence type="ECO:0000256" key="5">
    <source>
        <dbReference type="ARBA" id="ARBA00022644"/>
    </source>
</evidence>
<dbReference type="EMBL" id="BQFW01000002">
    <property type="protein sequence ID" value="GJJ69574.1"/>
    <property type="molecule type" value="Genomic_DNA"/>
</dbReference>
<dbReference type="PANTHER" id="PTHR43762:SF1">
    <property type="entry name" value="D-ARABINONO-1,4-LACTONE OXIDASE"/>
    <property type="match status" value="1"/>
</dbReference>
<dbReference type="InterPro" id="IPR010031">
    <property type="entry name" value="FAD_lactone_oxidase-like"/>
</dbReference>
<dbReference type="InterPro" id="IPR006094">
    <property type="entry name" value="Oxid_FAD_bind_N"/>
</dbReference>
<dbReference type="InterPro" id="IPR036318">
    <property type="entry name" value="FAD-bd_PCMH-like_sf"/>
</dbReference>
<dbReference type="PROSITE" id="PS00862">
    <property type="entry name" value="OX2_COVAL_FAD"/>
    <property type="match status" value="1"/>
</dbReference>